<sequence>HQFLDGGKVISSSISLPKIGEKNAYDLKMLVKDNDGNIKRNMKYYFFLANGSKVEGITDDNGYTKTITTIQPEKVDLHLINDELINIDEIDNG</sequence>
<proteinExistence type="predicted"/>
<feature type="non-terminal residue" evidence="1">
    <location>
        <position position="1"/>
    </location>
</feature>
<dbReference type="EMBL" id="JAOCLH010000015">
    <property type="protein sequence ID" value="MDH2172681.1"/>
    <property type="molecule type" value="Genomic_DNA"/>
</dbReference>
<dbReference type="AlphaFoldDB" id="A0AA42XIN4"/>
<dbReference type="RefSeq" id="WP_279693587.1">
    <property type="nucleotide sequence ID" value="NZ_JAOCCI010000030.1"/>
</dbReference>
<evidence type="ECO:0000313" key="1">
    <source>
        <dbReference type="EMBL" id="MDH2172681.1"/>
    </source>
</evidence>
<comment type="caution">
    <text evidence="1">The sequence shown here is derived from an EMBL/GenBank/DDBJ whole genome shotgun (WGS) entry which is preliminary data.</text>
</comment>
<evidence type="ECO:0000313" key="2">
    <source>
        <dbReference type="Proteomes" id="UP001162261"/>
    </source>
</evidence>
<accession>A0AA42XIN4</accession>
<gene>
    <name evidence="1" type="ORF">N5J46_09610</name>
</gene>
<name>A0AA42XIN4_ACIJO</name>
<organism evidence="1 2">
    <name type="scientific">Acinetobacter johnsonii</name>
    <dbReference type="NCBI Taxonomy" id="40214"/>
    <lineage>
        <taxon>Bacteria</taxon>
        <taxon>Pseudomonadati</taxon>
        <taxon>Pseudomonadota</taxon>
        <taxon>Gammaproteobacteria</taxon>
        <taxon>Moraxellales</taxon>
        <taxon>Moraxellaceae</taxon>
        <taxon>Acinetobacter</taxon>
    </lineage>
</organism>
<reference evidence="1" key="1">
    <citation type="submission" date="2022-09" db="EMBL/GenBank/DDBJ databases">
        <title>Intensive care unit water sources are persistently colonized with multi-drug resistant bacteria and are the site of extensive horizontal gene transfer of antibiotic resistance genes.</title>
        <authorList>
            <person name="Diorio-Toth L."/>
        </authorList>
    </citation>
    <scope>NUCLEOTIDE SEQUENCE</scope>
    <source>
        <strain evidence="1">GD03649</strain>
    </source>
</reference>
<protein>
    <submittedName>
        <fullName evidence="1">Uncharacterized protein</fullName>
    </submittedName>
</protein>
<dbReference type="Proteomes" id="UP001162261">
    <property type="component" value="Unassembled WGS sequence"/>
</dbReference>